<reference evidence="4 5" key="1">
    <citation type="journal article" date="2019" name="Sci. Rep.">
        <title>Comparative genomics of chytrid fungi reveal insights into the obligate biotrophic and pathogenic lifestyle of Synchytrium endobioticum.</title>
        <authorList>
            <person name="van de Vossenberg B.T.L.H."/>
            <person name="Warris S."/>
            <person name="Nguyen H.D.T."/>
            <person name="van Gent-Pelzer M.P.E."/>
            <person name="Joly D.L."/>
            <person name="van de Geest H.C."/>
            <person name="Bonants P.J.M."/>
            <person name="Smith D.S."/>
            <person name="Levesque C.A."/>
            <person name="van der Lee T.A.J."/>
        </authorList>
    </citation>
    <scope>NUCLEOTIDE SEQUENCE [LARGE SCALE GENOMIC DNA]</scope>
    <source>
        <strain evidence="4 5">CBS 675.73</strain>
    </source>
</reference>
<dbReference type="PANTHER" id="PTHR46093">
    <property type="entry name" value="ACYL-COA-BINDING DOMAIN-CONTAINING PROTEIN 5"/>
    <property type="match status" value="1"/>
</dbReference>
<evidence type="ECO:0000313" key="4">
    <source>
        <dbReference type="EMBL" id="TPX76146.1"/>
    </source>
</evidence>
<dbReference type="SUPFAM" id="SSF117281">
    <property type="entry name" value="Kelch motif"/>
    <property type="match status" value="1"/>
</dbReference>
<proteinExistence type="predicted"/>
<evidence type="ECO:0000313" key="5">
    <source>
        <dbReference type="Proteomes" id="UP000320333"/>
    </source>
</evidence>
<comment type="caution">
    <text evidence="4">The sequence shown here is derived from an EMBL/GenBank/DDBJ whole genome shotgun (WGS) entry which is preliminary data.</text>
</comment>
<accession>A0A507FLD7</accession>
<dbReference type="Proteomes" id="UP000320333">
    <property type="component" value="Unassembled WGS sequence"/>
</dbReference>
<feature type="region of interest" description="Disordered" evidence="3">
    <location>
        <begin position="1"/>
        <end position="21"/>
    </location>
</feature>
<keyword evidence="5" id="KW-1185">Reference proteome</keyword>
<feature type="compositionally biased region" description="Polar residues" evidence="3">
    <location>
        <begin position="7"/>
        <end position="20"/>
    </location>
</feature>
<evidence type="ECO:0000256" key="3">
    <source>
        <dbReference type="SAM" id="MobiDB-lite"/>
    </source>
</evidence>
<keyword evidence="2" id="KW-0677">Repeat</keyword>
<gene>
    <name evidence="4" type="ORF">CcCBS67573_g02592</name>
</gene>
<evidence type="ECO:0000256" key="2">
    <source>
        <dbReference type="ARBA" id="ARBA00022737"/>
    </source>
</evidence>
<dbReference type="EMBL" id="QEAP01000056">
    <property type="protein sequence ID" value="TPX76146.1"/>
    <property type="molecule type" value="Genomic_DNA"/>
</dbReference>
<keyword evidence="1" id="KW-0880">Kelch repeat</keyword>
<dbReference type="Pfam" id="PF24681">
    <property type="entry name" value="Kelch_KLHDC2_KLHL20_DRC7"/>
    <property type="match status" value="1"/>
</dbReference>
<evidence type="ECO:0000256" key="1">
    <source>
        <dbReference type="ARBA" id="ARBA00022441"/>
    </source>
</evidence>
<dbReference type="InterPro" id="IPR015915">
    <property type="entry name" value="Kelch-typ_b-propeller"/>
</dbReference>
<sequence>MDKQSFAVLSSPTTHSTGTATAPRVGASLVRHGQLAVLFGGASHEGGCSKALDTLDTESGLWQSITQSPTAPWPQQRYDHLAVRIVRKGTPFMLVFGGAAEDGLLADLWLLNLVTWKWIDCSKICKGAAPSPRTIQSCGKSESVLYLFGGGEGGDQAVHDASVYALNTDSLTWSKLDIPTSEFSPPSLQGHCTQLIQIPVNAACEILHLLIYGGTCNNNPTQTLSTVWTLNLENLTWARYDPPKTSQTTNSWPESRCGHVMLATHSDSLIISGGMRRTGSTAADVSVLDNVWKLKLRQGDAGLELEWRRLEIVLSLGNSGSESTVGIDDGAGVAAIDAAACIIDEDAGIVVGAEKSVEKSGGTGAVAIEARARIHSAARAAESKIEDVAKAATNEIFDGLGGSRSSVSPATKEKEAAVLYFGGMDLKRVTNSVRVLSGL</sequence>
<name>A0A507FLD7_9FUNG</name>
<protein>
    <submittedName>
        <fullName evidence="4">Uncharacterized protein</fullName>
    </submittedName>
</protein>
<dbReference type="OrthoDB" id="10251809at2759"/>
<dbReference type="Gene3D" id="2.120.10.80">
    <property type="entry name" value="Kelch-type beta propeller"/>
    <property type="match status" value="1"/>
</dbReference>
<dbReference type="PANTHER" id="PTHR46093:SF3">
    <property type="entry name" value="ACYL-COA-BINDING DOMAIN-CONTAINING PROTEIN 4"/>
    <property type="match status" value="1"/>
</dbReference>
<dbReference type="AlphaFoldDB" id="A0A507FLD7"/>
<dbReference type="STRING" id="246404.A0A507FLD7"/>
<organism evidence="4 5">
    <name type="scientific">Chytriomyces confervae</name>
    <dbReference type="NCBI Taxonomy" id="246404"/>
    <lineage>
        <taxon>Eukaryota</taxon>
        <taxon>Fungi</taxon>
        <taxon>Fungi incertae sedis</taxon>
        <taxon>Chytridiomycota</taxon>
        <taxon>Chytridiomycota incertae sedis</taxon>
        <taxon>Chytridiomycetes</taxon>
        <taxon>Chytridiales</taxon>
        <taxon>Chytriomycetaceae</taxon>
        <taxon>Chytriomyces</taxon>
    </lineage>
</organism>